<reference evidence="3" key="1">
    <citation type="journal article" date="2019" name="Int. J. Syst. Evol. Microbiol.">
        <title>The Global Catalogue of Microorganisms (GCM) 10K type strain sequencing project: providing services to taxonomists for standard genome sequencing and annotation.</title>
        <authorList>
            <consortium name="The Broad Institute Genomics Platform"/>
            <consortium name="The Broad Institute Genome Sequencing Center for Infectious Disease"/>
            <person name="Wu L."/>
            <person name="Ma J."/>
        </authorList>
    </citation>
    <scope>NUCLEOTIDE SEQUENCE [LARGE SCALE GENOMIC DNA]</scope>
    <source>
        <strain evidence="3">NBRC 108894</strain>
    </source>
</reference>
<dbReference type="RefSeq" id="WP_284254242.1">
    <property type="nucleotide sequence ID" value="NZ_BAAAQO010000002.1"/>
</dbReference>
<dbReference type="InterPro" id="IPR013780">
    <property type="entry name" value="Glyco_hydro_b"/>
</dbReference>
<evidence type="ECO:0008006" key="4">
    <source>
        <dbReference type="Google" id="ProtNLM"/>
    </source>
</evidence>
<gene>
    <name evidence="2" type="ORF">GCM10025881_23000</name>
</gene>
<organism evidence="2 3">
    <name type="scientific">Pseudolysinimonas kribbensis</name>
    <dbReference type="NCBI Taxonomy" id="433641"/>
    <lineage>
        <taxon>Bacteria</taxon>
        <taxon>Bacillati</taxon>
        <taxon>Actinomycetota</taxon>
        <taxon>Actinomycetes</taxon>
        <taxon>Micrococcales</taxon>
        <taxon>Microbacteriaceae</taxon>
        <taxon>Pseudolysinimonas</taxon>
    </lineage>
</organism>
<dbReference type="EMBL" id="BSVB01000001">
    <property type="protein sequence ID" value="GMA95476.1"/>
    <property type="molecule type" value="Genomic_DNA"/>
</dbReference>
<dbReference type="SUPFAM" id="SSF51445">
    <property type="entry name" value="(Trans)glycosidases"/>
    <property type="match status" value="1"/>
</dbReference>
<keyword evidence="3" id="KW-1185">Reference proteome</keyword>
<accession>A0ABQ6K6V7</accession>
<keyword evidence="1" id="KW-0732">Signal</keyword>
<protein>
    <recommendedName>
        <fullName evidence="4">Dextranase</fullName>
    </recommendedName>
</protein>
<dbReference type="InterPro" id="IPR017853">
    <property type="entry name" value="GH"/>
</dbReference>
<dbReference type="Pfam" id="PF13199">
    <property type="entry name" value="Glyco_hydro_66"/>
    <property type="match status" value="1"/>
</dbReference>
<evidence type="ECO:0000313" key="3">
    <source>
        <dbReference type="Proteomes" id="UP001157034"/>
    </source>
</evidence>
<dbReference type="Gene3D" id="3.20.20.80">
    <property type="entry name" value="Glycosidases"/>
    <property type="match status" value="1"/>
</dbReference>
<dbReference type="Gene3D" id="2.60.40.1180">
    <property type="entry name" value="Golgi alpha-mannosidase II"/>
    <property type="match status" value="1"/>
</dbReference>
<evidence type="ECO:0000313" key="2">
    <source>
        <dbReference type="EMBL" id="GMA95476.1"/>
    </source>
</evidence>
<comment type="caution">
    <text evidence="2">The sequence shown here is derived from an EMBL/GenBank/DDBJ whole genome shotgun (WGS) entry which is preliminary data.</text>
</comment>
<name>A0ABQ6K6V7_9MICO</name>
<dbReference type="InterPro" id="IPR025092">
    <property type="entry name" value="Glyco_hydro_66"/>
</dbReference>
<proteinExistence type="predicted"/>
<evidence type="ECO:0000256" key="1">
    <source>
        <dbReference type="ARBA" id="ARBA00022729"/>
    </source>
</evidence>
<dbReference type="Proteomes" id="UP001157034">
    <property type="component" value="Unassembled WGS sequence"/>
</dbReference>
<sequence>MSAELLPFAATGAPGQPIVIEVRGMRGPGIVSVWRLGDPVLEQSWSGDGSIELPPLPAGGYGVELTVGEHVVRTAVDVRDDPRTRLRYGFTVDFRPGRDPGALVDTVRRLHLTGIQFYDWAYRHADLLGGGDEYLDALGQPVALATVRRLVAAVTDAGADALGYAAVYAVGPQEWPRWEHRALLTATGERYALGDFLFLVDPAAPDWREAFAAQLAEAAREIGFAGYHLDQYGYPKTAVSPDGGAVDVERSFSALIEAVRAALPASRLVFNNVNDFPTWRTGADPQDALYIEPWAPHTTLGDLADVARRARAAGGEKPIVLAAYQHVYDDAPAANADLATAFTMATLYSHGVTQLLAGEGDRVLVDPYYVRNHVVELSTADLLRRWYDFLVEHDELLLDPSIVEVTGSYAGEYNAELDVTFAGAELDHRARAGTVWRRVTRAGDRLVLHLINLVGQDDTEWDAPRAPVGDPAAGVLRFRRVGAHAPRVRVADPDGAPRLVELPVRLEGEWAEAELPPLAVWQLVTIERTPTP</sequence>